<keyword evidence="3" id="KW-1185">Reference proteome</keyword>
<reference evidence="2 3" key="1">
    <citation type="journal article" date="2015" name="Genome Announc.">
        <title>Draft Genome Sequences of Marine Isolates of Thalassomonas viridans and Thalassomonas actiniarum.</title>
        <authorList>
            <person name="Olonade I."/>
            <person name="van Zyl L.J."/>
            <person name="Trindade M."/>
        </authorList>
    </citation>
    <scope>NUCLEOTIDE SEQUENCE [LARGE SCALE GENOMIC DNA]</scope>
    <source>
        <strain evidence="2 3">A5K-106</strain>
    </source>
</reference>
<accession>A0AAF0BXQ6</accession>
<dbReference type="RefSeq" id="WP_044833900.1">
    <property type="nucleotide sequence ID" value="NZ_CP059735.1"/>
</dbReference>
<dbReference type="AlphaFoldDB" id="A0AAF0BXQ6"/>
<gene>
    <name evidence="2" type="ORF">SG35_017620</name>
</gene>
<dbReference type="EMBL" id="CP059735">
    <property type="protein sequence ID" value="WDD97161.1"/>
    <property type="molecule type" value="Genomic_DNA"/>
</dbReference>
<evidence type="ECO:0000256" key="1">
    <source>
        <dbReference type="SAM" id="SignalP"/>
    </source>
</evidence>
<feature type="signal peptide" evidence="1">
    <location>
        <begin position="1"/>
        <end position="26"/>
    </location>
</feature>
<feature type="chain" id="PRO_5042000722" evidence="1">
    <location>
        <begin position="27"/>
        <end position="201"/>
    </location>
</feature>
<dbReference type="KEGG" id="tact:SG35_017620"/>
<evidence type="ECO:0000313" key="2">
    <source>
        <dbReference type="EMBL" id="WDD97161.1"/>
    </source>
</evidence>
<proteinExistence type="predicted"/>
<keyword evidence="1" id="KW-0732">Signal</keyword>
<protein>
    <submittedName>
        <fullName evidence="2">Uncharacterized protein</fullName>
    </submittedName>
</protein>
<reference evidence="2 3" key="2">
    <citation type="journal article" date="2022" name="Mar. Drugs">
        <title>Bioassay-Guided Fractionation Leads to the Detection of Cholic Acid Generated by the Rare Thalassomonas sp.</title>
        <authorList>
            <person name="Pheiffer F."/>
            <person name="Schneider Y.K."/>
            <person name="Hansen E.H."/>
            <person name="Andersen J.H."/>
            <person name="Isaksson J."/>
            <person name="Busche T."/>
            <person name="R C."/>
            <person name="Kalinowski J."/>
            <person name="Zyl L.V."/>
            <person name="Trindade M."/>
        </authorList>
    </citation>
    <scope>NUCLEOTIDE SEQUENCE [LARGE SCALE GENOMIC DNA]</scope>
    <source>
        <strain evidence="2 3">A5K-106</strain>
    </source>
</reference>
<dbReference type="Proteomes" id="UP000032568">
    <property type="component" value="Chromosome"/>
</dbReference>
<evidence type="ECO:0000313" key="3">
    <source>
        <dbReference type="Proteomes" id="UP000032568"/>
    </source>
</evidence>
<organism evidence="2 3">
    <name type="scientific">Thalassomonas actiniarum</name>
    <dbReference type="NCBI Taxonomy" id="485447"/>
    <lineage>
        <taxon>Bacteria</taxon>
        <taxon>Pseudomonadati</taxon>
        <taxon>Pseudomonadota</taxon>
        <taxon>Gammaproteobacteria</taxon>
        <taxon>Alteromonadales</taxon>
        <taxon>Colwelliaceae</taxon>
        <taxon>Thalassomonas</taxon>
    </lineage>
</organism>
<sequence>MINFRSSSLVLAMTLAGLTLSTQVSALSAEPVTKVKEFKIKAGDGGDASIFANVNGEFIRVEVPKQALEDKEALEAALSGLPQDVRETVSAVLTDVEFGEDNIKFKKLIVEAKDAAKGRVRVNLSGDSGEERVIVVDADEAGHELSHHKFFESIDGNKVIKIISGDKSKAVGKETIIRLLSAADLTAQELDEIQQALDKKR</sequence>
<name>A0AAF0BXQ6_9GAMM</name>